<dbReference type="InterPro" id="IPR000504">
    <property type="entry name" value="RRM_dom"/>
</dbReference>
<dbReference type="Pfam" id="PF00076">
    <property type="entry name" value="RRM_1"/>
    <property type="match status" value="1"/>
</dbReference>
<dbReference type="Gene3D" id="3.30.70.330">
    <property type="match status" value="1"/>
</dbReference>
<evidence type="ECO:0000259" key="3">
    <source>
        <dbReference type="PROSITE" id="PS50102"/>
    </source>
</evidence>
<reference evidence="4" key="2">
    <citation type="submission" date="2020-06" db="EMBL/GenBank/DDBJ databases">
        <title>Helianthus annuus Genome sequencing and assembly Release 2.</title>
        <authorList>
            <person name="Gouzy J."/>
            <person name="Langlade N."/>
            <person name="Munos S."/>
        </authorList>
    </citation>
    <scope>NUCLEOTIDE SEQUENCE</scope>
    <source>
        <tissue evidence="4">Leaves</tissue>
    </source>
</reference>
<name>A0A9K3IDM8_HELAN</name>
<reference evidence="4" key="1">
    <citation type="journal article" date="2017" name="Nature">
        <title>The sunflower genome provides insights into oil metabolism, flowering and Asterid evolution.</title>
        <authorList>
            <person name="Badouin H."/>
            <person name="Gouzy J."/>
            <person name="Grassa C.J."/>
            <person name="Murat F."/>
            <person name="Staton S.E."/>
            <person name="Cottret L."/>
            <person name="Lelandais-Briere C."/>
            <person name="Owens G.L."/>
            <person name="Carrere S."/>
            <person name="Mayjonade B."/>
            <person name="Legrand L."/>
            <person name="Gill N."/>
            <person name="Kane N.C."/>
            <person name="Bowers J.E."/>
            <person name="Hubner S."/>
            <person name="Bellec A."/>
            <person name="Berard A."/>
            <person name="Berges H."/>
            <person name="Blanchet N."/>
            <person name="Boniface M.C."/>
            <person name="Brunel D."/>
            <person name="Catrice O."/>
            <person name="Chaidir N."/>
            <person name="Claudel C."/>
            <person name="Donnadieu C."/>
            <person name="Faraut T."/>
            <person name="Fievet G."/>
            <person name="Helmstetter N."/>
            <person name="King M."/>
            <person name="Knapp S.J."/>
            <person name="Lai Z."/>
            <person name="Le Paslier M.C."/>
            <person name="Lippi Y."/>
            <person name="Lorenzon L."/>
            <person name="Mandel J.R."/>
            <person name="Marage G."/>
            <person name="Marchand G."/>
            <person name="Marquand E."/>
            <person name="Bret-Mestries E."/>
            <person name="Morien E."/>
            <person name="Nambeesan S."/>
            <person name="Nguyen T."/>
            <person name="Pegot-Espagnet P."/>
            <person name="Pouilly N."/>
            <person name="Raftis F."/>
            <person name="Sallet E."/>
            <person name="Schiex T."/>
            <person name="Thomas J."/>
            <person name="Vandecasteele C."/>
            <person name="Vares D."/>
            <person name="Vear F."/>
            <person name="Vautrin S."/>
            <person name="Crespi M."/>
            <person name="Mangin B."/>
            <person name="Burke J.M."/>
            <person name="Salse J."/>
            <person name="Munos S."/>
            <person name="Vincourt P."/>
            <person name="Rieseberg L.H."/>
            <person name="Langlade N.B."/>
        </authorList>
    </citation>
    <scope>NUCLEOTIDE SEQUENCE</scope>
    <source>
        <tissue evidence="4">Leaves</tissue>
    </source>
</reference>
<dbReference type="EMBL" id="MNCJ02000323">
    <property type="protein sequence ID" value="KAF5794878.1"/>
    <property type="molecule type" value="Genomic_DNA"/>
</dbReference>
<organism evidence="4 5">
    <name type="scientific">Helianthus annuus</name>
    <name type="common">Common sunflower</name>
    <dbReference type="NCBI Taxonomy" id="4232"/>
    <lineage>
        <taxon>Eukaryota</taxon>
        <taxon>Viridiplantae</taxon>
        <taxon>Streptophyta</taxon>
        <taxon>Embryophyta</taxon>
        <taxon>Tracheophyta</taxon>
        <taxon>Spermatophyta</taxon>
        <taxon>Magnoliopsida</taxon>
        <taxon>eudicotyledons</taxon>
        <taxon>Gunneridae</taxon>
        <taxon>Pentapetalae</taxon>
        <taxon>asterids</taxon>
        <taxon>campanulids</taxon>
        <taxon>Asterales</taxon>
        <taxon>Asteraceae</taxon>
        <taxon>Asteroideae</taxon>
        <taxon>Heliantheae alliance</taxon>
        <taxon>Heliantheae</taxon>
        <taxon>Helianthus</taxon>
    </lineage>
</organism>
<keyword evidence="5" id="KW-1185">Reference proteome</keyword>
<gene>
    <name evidence="4" type="ORF">HanXRQr2_Chr08g0333151</name>
</gene>
<accession>A0A9K3IDM8</accession>
<feature type="region of interest" description="Disordered" evidence="2">
    <location>
        <begin position="347"/>
        <end position="393"/>
    </location>
</feature>
<feature type="compositionally biased region" description="Acidic residues" evidence="2">
    <location>
        <begin position="360"/>
        <end position="369"/>
    </location>
</feature>
<dbReference type="SUPFAM" id="SSF54928">
    <property type="entry name" value="RNA-binding domain, RBD"/>
    <property type="match status" value="1"/>
</dbReference>
<evidence type="ECO:0000313" key="4">
    <source>
        <dbReference type="EMBL" id="KAF5794878.1"/>
    </source>
</evidence>
<dbReference type="Gramene" id="mRNA:HanXRQr2_Chr08g0333151">
    <property type="protein sequence ID" value="CDS:HanXRQr2_Chr08g0333151.1"/>
    <property type="gene ID" value="HanXRQr2_Chr08g0333151"/>
</dbReference>
<evidence type="ECO:0000256" key="1">
    <source>
        <dbReference type="PROSITE-ProRule" id="PRU00176"/>
    </source>
</evidence>
<protein>
    <submittedName>
        <fullName evidence="4">RNA recognition motif domain, nucleotide-binding alpha-beta plait domain superfamily</fullName>
    </submittedName>
</protein>
<evidence type="ECO:0000256" key="2">
    <source>
        <dbReference type="SAM" id="MobiDB-lite"/>
    </source>
</evidence>
<feature type="compositionally biased region" description="Low complexity" evidence="2">
    <location>
        <begin position="350"/>
        <end position="359"/>
    </location>
</feature>
<dbReference type="GO" id="GO:0003723">
    <property type="term" value="F:RNA binding"/>
    <property type="evidence" value="ECO:0007669"/>
    <property type="project" value="UniProtKB-UniRule"/>
</dbReference>
<evidence type="ECO:0000313" key="5">
    <source>
        <dbReference type="Proteomes" id="UP000215914"/>
    </source>
</evidence>
<dbReference type="Proteomes" id="UP000215914">
    <property type="component" value="Unassembled WGS sequence"/>
</dbReference>
<sequence>MFRGGNRKNYGVEDSGAPVTTFFVTNLPGGVSHSLWMAFQPHGKVKDSYVAKKRDARGNFFGFVRIEGVQNVNEMLKGMNTIKIYEAKLNVSVARYDKNHKRFEAQNNVEAQDQAAKNYAPPAKPPVQFQSRCVEKGMTFSSVLGGGTGQKEMTKKTIIVEGKLAMYPKHCLGRSVLIEVNDVKSASVLRSVMNVSGLAKLLICYVGGLKFLITFKEHGDALGFIERTIPDWGEMIVAAAIWDGHYVQMDRLVRLKVEGVPLHLRDDGFLDKIGAMFGRVVQKSSLSWSAQDVSYGCCYVLSDLGKHIDEEIEIVWKEDRFPACVYEDGDVWTPQFVSTLSSSPKCRPAGSVESVNGGDVEVEEGEISAEDGNRNDCDVSPEFNGVASPENEP</sequence>
<keyword evidence="1" id="KW-0694">RNA-binding</keyword>
<dbReference type="InterPro" id="IPR035979">
    <property type="entry name" value="RBD_domain_sf"/>
</dbReference>
<dbReference type="PROSITE" id="PS50102">
    <property type="entry name" value="RRM"/>
    <property type="match status" value="1"/>
</dbReference>
<proteinExistence type="predicted"/>
<dbReference type="AlphaFoldDB" id="A0A9K3IDM8"/>
<feature type="domain" description="RRM" evidence="3">
    <location>
        <begin position="20"/>
        <end position="96"/>
    </location>
</feature>
<dbReference type="InterPro" id="IPR012677">
    <property type="entry name" value="Nucleotide-bd_a/b_plait_sf"/>
</dbReference>
<comment type="caution">
    <text evidence="4">The sequence shown here is derived from an EMBL/GenBank/DDBJ whole genome shotgun (WGS) entry which is preliminary data.</text>
</comment>
<dbReference type="CDD" id="cd00590">
    <property type="entry name" value="RRM_SF"/>
    <property type="match status" value="1"/>
</dbReference>